<organism evidence="1 2">
    <name type="scientific">Bacillus dicomae</name>
    <dbReference type="NCBI Taxonomy" id="3088378"/>
    <lineage>
        <taxon>Bacteria</taxon>
        <taxon>Bacillati</taxon>
        <taxon>Bacillota</taxon>
        <taxon>Bacilli</taxon>
        <taxon>Bacillales</taxon>
        <taxon>Bacillaceae</taxon>
        <taxon>Bacillus</taxon>
        <taxon>Bacillus cereus group</taxon>
    </lineage>
</organism>
<proteinExistence type="predicted"/>
<gene>
    <name evidence="1" type="ORF">FJ659_27915</name>
</gene>
<keyword evidence="2" id="KW-1185">Reference proteome</keyword>
<reference evidence="1" key="1">
    <citation type="submission" date="2019-06" db="EMBL/GenBank/DDBJ databases">
        <title>Draft genome sequence of Bacillus sp. strain MHSD28.</title>
        <authorList>
            <person name="Makuwa S.C."/>
            <person name="Serepa-Dlamini M.H."/>
        </authorList>
    </citation>
    <scope>NUCLEOTIDE SEQUENCE</scope>
    <source>
        <strain evidence="1">MHSD28</strain>
    </source>
</reference>
<accession>A0AC61SXR8</accession>
<evidence type="ECO:0000313" key="2">
    <source>
        <dbReference type="Proteomes" id="UP000317636"/>
    </source>
</evidence>
<sequence length="584" mass="64451">MPIALNRWPNTAQDRHFRNNTNENWDRLERKHNEIEEKSEQAAIESSSAQRQAEEANKLSASVQEQINSMVVNGDSSVEAAQARVDTEGITHDTLKSRLDGEFQKNATQIQILNNLQISIEQFPIIFPEITDRPRFQRAFNYAKNNGIGTVKIPKNDYVFDGIPVILPANIIIDSNGASILIREGAYANGIGFFTTRVDKDGVPKLTVDYDPNVPVKEDITFRGKLILDGNMRNVSTTNPTSTCSGIVAYRVRNFRAEGLIIQNLPGFVGGGYGIIAAYSDTVYLNEIIVDRTDRQNICIWETLNAHVDKANLNYSQLRECILVSTNTPVSLQTSHCTISNSKMRNASAESVHVVRFSGFGSGIIENTEIEGTTAIDGVYVTDTCYKFVRILNNKIRNCMYGIRVESSTDKYIIAENNDIESCINGIRHNASGGTAVYTKNRVKGSTNQPFYIAYADYQTVTDNEFDGGTQVFIRPNVKSHFISNKVRNMSDLTYAVVVGGDTIASISFMMNSVKNNISDLTRILTAGRAVGNDGFIETASCYTDQTLTSIASKPFGLGQLAVVAGIPYISVGTSSPSDWKKLL</sequence>
<evidence type="ECO:0000313" key="1">
    <source>
        <dbReference type="EMBL" id="TPV37903.1"/>
    </source>
</evidence>
<protein>
    <submittedName>
        <fullName evidence="1">Uncharacterized protein</fullName>
    </submittedName>
</protein>
<dbReference type="Proteomes" id="UP000317636">
    <property type="component" value="Unassembled WGS sequence"/>
</dbReference>
<comment type="caution">
    <text evidence="1">The sequence shown here is derived from an EMBL/GenBank/DDBJ whole genome shotgun (WGS) entry which is preliminary data.</text>
</comment>
<name>A0AC61SXR8_9BACI</name>
<dbReference type="EMBL" id="VHIV01000014">
    <property type="protein sequence ID" value="TPV37903.1"/>
    <property type="molecule type" value="Genomic_DNA"/>
</dbReference>